<keyword evidence="3" id="KW-1185">Reference proteome</keyword>
<dbReference type="EMBL" id="JMSN01000018">
    <property type="protein sequence ID" value="KDN50798.1"/>
    <property type="molecule type" value="Genomic_DNA"/>
</dbReference>
<dbReference type="InParanoid" id="A0A066WE37"/>
<feature type="region of interest" description="Disordered" evidence="1">
    <location>
        <begin position="1"/>
        <end position="23"/>
    </location>
</feature>
<dbReference type="Proteomes" id="UP000027361">
    <property type="component" value="Unassembled WGS sequence"/>
</dbReference>
<protein>
    <submittedName>
        <fullName evidence="2">Uncharacterized protein</fullName>
    </submittedName>
</protein>
<dbReference type="RefSeq" id="XP_013244550.1">
    <property type="nucleotide sequence ID" value="XM_013389096.1"/>
</dbReference>
<dbReference type="GeneID" id="25264028"/>
<gene>
    <name evidence="2" type="ORF">K437DRAFT_254964</name>
</gene>
<sequence length="84" mass="9150">MLGAPASFFVHNSPPSPITQTRTKLPSKMRGIVVAHGKEAAQTTPSRAPAEKNRSRPATVSLRLPVSVQPHPNPLVETYRATRR</sequence>
<accession>A0A066WE37</accession>
<proteinExistence type="predicted"/>
<dbReference type="HOGENOM" id="CLU_2529047_0_0_1"/>
<dbReference type="AlphaFoldDB" id="A0A066WE37"/>
<feature type="region of interest" description="Disordered" evidence="1">
    <location>
        <begin position="37"/>
        <end position="84"/>
    </location>
</feature>
<evidence type="ECO:0000256" key="1">
    <source>
        <dbReference type="SAM" id="MobiDB-lite"/>
    </source>
</evidence>
<evidence type="ECO:0000313" key="3">
    <source>
        <dbReference type="Proteomes" id="UP000027361"/>
    </source>
</evidence>
<organism evidence="2 3">
    <name type="scientific">Tilletiaria anomala (strain ATCC 24038 / CBS 436.72 / UBC 951)</name>
    <dbReference type="NCBI Taxonomy" id="1037660"/>
    <lineage>
        <taxon>Eukaryota</taxon>
        <taxon>Fungi</taxon>
        <taxon>Dikarya</taxon>
        <taxon>Basidiomycota</taxon>
        <taxon>Ustilaginomycotina</taxon>
        <taxon>Exobasidiomycetes</taxon>
        <taxon>Georgefischeriales</taxon>
        <taxon>Tilletiariaceae</taxon>
        <taxon>Tilletiaria</taxon>
    </lineage>
</organism>
<evidence type="ECO:0000313" key="2">
    <source>
        <dbReference type="EMBL" id="KDN50798.1"/>
    </source>
</evidence>
<comment type="caution">
    <text evidence="2">The sequence shown here is derived from an EMBL/GenBank/DDBJ whole genome shotgun (WGS) entry which is preliminary data.</text>
</comment>
<name>A0A066WE37_TILAU</name>
<reference evidence="2 3" key="1">
    <citation type="submission" date="2014-05" db="EMBL/GenBank/DDBJ databases">
        <title>Draft genome sequence of a rare smut relative, Tilletiaria anomala UBC 951.</title>
        <authorList>
            <consortium name="DOE Joint Genome Institute"/>
            <person name="Toome M."/>
            <person name="Kuo A."/>
            <person name="Henrissat B."/>
            <person name="Lipzen A."/>
            <person name="Tritt A."/>
            <person name="Yoshinaga Y."/>
            <person name="Zane M."/>
            <person name="Barry K."/>
            <person name="Grigoriev I.V."/>
            <person name="Spatafora J.W."/>
            <person name="Aimea M.C."/>
        </authorList>
    </citation>
    <scope>NUCLEOTIDE SEQUENCE [LARGE SCALE GENOMIC DNA]</scope>
    <source>
        <strain evidence="2 3">UBC 951</strain>
    </source>
</reference>